<dbReference type="Pfam" id="PF13895">
    <property type="entry name" value="Ig_2"/>
    <property type="match status" value="1"/>
</dbReference>
<dbReference type="GeneID" id="101362018"/>
<feature type="domain" description="Ig-like" evidence="5">
    <location>
        <begin position="33"/>
        <end position="116"/>
    </location>
</feature>
<keyword evidence="3" id="KW-0472">Membrane</keyword>
<accession>A0A2Y9QUR6</accession>
<evidence type="ECO:0000259" key="5">
    <source>
        <dbReference type="PROSITE" id="PS50835"/>
    </source>
</evidence>
<keyword evidence="2" id="KW-0325">Glycoprotein</keyword>
<dbReference type="SUPFAM" id="SSF48726">
    <property type="entry name" value="Immunoglobulin"/>
    <property type="match status" value="1"/>
</dbReference>
<dbReference type="Gene3D" id="2.60.40.10">
    <property type="entry name" value="Immunoglobulins"/>
    <property type="match status" value="2"/>
</dbReference>
<dbReference type="KEGG" id="tmu:101362018"/>
<dbReference type="InterPro" id="IPR040878">
    <property type="entry name" value="IL-40-like_Ig"/>
</dbReference>
<sequence length="303" mass="34029">MMWKKSFLVFLFSLSIQNAVLDDDRTKKTDECPSPRLSSQTTVVTKGQNVSLICSIEKKSQTIMYYFYQGDKYLRTKDNGESNIFNLRISEARDLGPYKCKVQDSISSVYRCSKYSPDFNFTLLDPVATPVLNISVIQTEAGLYITLRCISPNGSLPINYTFFEKNAAISPAISKDVRQPAEFNFTKKSTQGDEEYRCEAKNRLLNNAKYSQYSPIPLTDGDGCALCLQLLPVGLLLVLKVIALIPACWILPKYKARKAMRDNVPEDYGHTPMEVGEYESMYKNQAGEDLTAFPSSPPMSTSG</sequence>
<evidence type="ECO:0000256" key="1">
    <source>
        <dbReference type="ARBA" id="ARBA00022729"/>
    </source>
</evidence>
<evidence type="ECO:0000256" key="4">
    <source>
        <dbReference type="SAM" id="SignalP"/>
    </source>
</evidence>
<dbReference type="Proteomes" id="UP000248480">
    <property type="component" value="Unplaced"/>
</dbReference>
<dbReference type="InParanoid" id="A0A2Y9QUR6"/>
<proteinExistence type="predicted"/>
<dbReference type="FunCoup" id="A0A2Y9QUR6">
    <property type="interactions" value="331"/>
</dbReference>
<evidence type="ECO:0000313" key="6">
    <source>
        <dbReference type="Proteomes" id="UP000248480"/>
    </source>
</evidence>
<dbReference type="PROSITE" id="PS50835">
    <property type="entry name" value="IG_LIKE"/>
    <property type="match status" value="1"/>
</dbReference>
<name>A0A2Y9QUR6_TRIMA</name>
<gene>
    <name evidence="7" type="primary">LOC101362018</name>
</gene>
<dbReference type="InterPro" id="IPR007110">
    <property type="entry name" value="Ig-like_dom"/>
</dbReference>
<keyword evidence="6" id="KW-1185">Reference proteome</keyword>
<keyword evidence="3" id="KW-1133">Transmembrane helix</keyword>
<dbReference type="Pfam" id="PF17736">
    <property type="entry name" value="Ig_C17orf99"/>
    <property type="match status" value="1"/>
</dbReference>
<organism evidence="6 7">
    <name type="scientific">Trichechus manatus latirostris</name>
    <name type="common">Florida manatee</name>
    <dbReference type="NCBI Taxonomy" id="127582"/>
    <lineage>
        <taxon>Eukaryota</taxon>
        <taxon>Metazoa</taxon>
        <taxon>Chordata</taxon>
        <taxon>Craniata</taxon>
        <taxon>Vertebrata</taxon>
        <taxon>Euteleostomi</taxon>
        <taxon>Mammalia</taxon>
        <taxon>Eutheria</taxon>
        <taxon>Afrotheria</taxon>
        <taxon>Sirenia</taxon>
        <taxon>Trichechidae</taxon>
        <taxon>Trichechus</taxon>
    </lineage>
</organism>
<feature type="signal peptide" evidence="4">
    <location>
        <begin position="1"/>
        <end position="22"/>
    </location>
</feature>
<dbReference type="InterPro" id="IPR013783">
    <property type="entry name" value="Ig-like_fold"/>
</dbReference>
<feature type="chain" id="PRO_5015905372" evidence="4">
    <location>
        <begin position="23"/>
        <end position="303"/>
    </location>
</feature>
<dbReference type="RefSeq" id="XP_023585101.1">
    <property type="nucleotide sequence ID" value="XM_023729333.1"/>
</dbReference>
<dbReference type="AlphaFoldDB" id="A0A2Y9QUR6"/>
<dbReference type="STRING" id="127582.A0A2Y9QUR6"/>
<protein>
    <submittedName>
        <fullName evidence="7">Allergin-1-like isoform X1</fullName>
    </submittedName>
</protein>
<keyword evidence="3" id="KW-0812">Transmembrane</keyword>
<evidence type="ECO:0000313" key="7">
    <source>
        <dbReference type="RefSeq" id="XP_023585101.1"/>
    </source>
</evidence>
<dbReference type="InterPro" id="IPR036179">
    <property type="entry name" value="Ig-like_dom_sf"/>
</dbReference>
<keyword evidence="1 4" id="KW-0732">Signal</keyword>
<evidence type="ECO:0000256" key="3">
    <source>
        <dbReference type="SAM" id="Phobius"/>
    </source>
</evidence>
<evidence type="ECO:0000256" key="2">
    <source>
        <dbReference type="ARBA" id="ARBA00023180"/>
    </source>
</evidence>
<reference evidence="7" key="1">
    <citation type="submission" date="2025-08" db="UniProtKB">
        <authorList>
            <consortium name="RefSeq"/>
        </authorList>
    </citation>
    <scope>IDENTIFICATION</scope>
</reference>
<feature type="transmembrane region" description="Helical" evidence="3">
    <location>
        <begin position="230"/>
        <end position="251"/>
    </location>
</feature>